<sequence length="75" mass="7878">MVAGPPFVVPVAVPRTVRINESFPGPPPGAASSQSLCSALLSSSHLRPSQHHQGFCLKVRGRSTSSRLNLSGEVE</sequence>
<organism evidence="1 2">
    <name type="scientific">Spodoptera exigua</name>
    <name type="common">Beet armyworm</name>
    <name type="synonym">Noctua fulgens</name>
    <dbReference type="NCBI Taxonomy" id="7107"/>
    <lineage>
        <taxon>Eukaryota</taxon>
        <taxon>Metazoa</taxon>
        <taxon>Ecdysozoa</taxon>
        <taxon>Arthropoda</taxon>
        <taxon>Hexapoda</taxon>
        <taxon>Insecta</taxon>
        <taxon>Pterygota</taxon>
        <taxon>Neoptera</taxon>
        <taxon>Endopterygota</taxon>
        <taxon>Lepidoptera</taxon>
        <taxon>Glossata</taxon>
        <taxon>Ditrysia</taxon>
        <taxon>Noctuoidea</taxon>
        <taxon>Noctuidae</taxon>
        <taxon>Amphipyrinae</taxon>
        <taxon>Spodoptera</taxon>
    </lineage>
</organism>
<keyword evidence="2" id="KW-1185">Reference proteome</keyword>
<evidence type="ECO:0000313" key="1">
    <source>
        <dbReference type="EMBL" id="KAF9410970.1"/>
    </source>
</evidence>
<reference evidence="1" key="1">
    <citation type="submission" date="2020-08" db="EMBL/GenBank/DDBJ databases">
        <title>Spodoptera exigua strain:BAW_Kor-Di-RS1 Genome sequencing and assembly.</title>
        <authorList>
            <person name="Kim J."/>
            <person name="Nam H.Y."/>
            <person name="Kwon M."/>
            <person name="Choi J.H."/>
            <person name="Cho S.R."/>
            <person name="Kim G.-H."/>
        </authorList>
    </citation>
    <scope>NUCLEOTIDE SEQUENCE</scope>
    <source>
        <strain evidence="1">BAW_Kor-Di-RS1</strain>
        <tissue evidence="1">Whole-body</tissue>
    </source>
</reference>
<dbReference type="EMBL" id="JACKWZ010000239">
    <property type="protein sequence ID" value="KAF9410970.1"/>
    <property type="molecule type" value="Genomic_DNA"/>
</dbReference>
<gene>
    <name evidence="1" type="ORF">HW555_010102</name>
</gene>
<proteinExistence type="predicted"/>
<dbReference type="Proteomes" id="UP000648187">
    <property type="component" value="Unassembled WGS sequence"/>
</dbReference>
<name>A0A835GA17_SPOEX</name>
<dbReference type="AlphaFoldDB" id="A0A835GA17"/>
<accession>A0A835GA17</accession>
<comment type="caution">
    <text evidence="1">The sequence shown here is derived from an EMBL/GenBank/DDBJ whole genome shotgun (WGS) entry which is preliminary data.</text>
</comment>
<evidence type="ECO:0000313" key="2">
    <source>
        <dbReference type="Proteomes" id="UP000648187"/>
    </source>
</evidence>
<protein>
    <submittedName>
        <fullName evidence="1">Uncharacterized protein</fullName>
    </submittedName>
</protein>